<evidence type="ECO:0000313" key="2">
    <source>
        <dbReference type="EMBL" id="EAT84957.1"/>
    </source>
</evidence>
<sequence length="55" mass="6346">MHYDQFFEQPNSSHQDHRPRVVIRGSDEQAYQAPAPFVASASPSFRSHYAGRDLR</sequence>
<dbReference type="GeneID" id="5974718"/>
<dbReference type="KEGG" id="pno:SNOG_07491"/>
<gene>
    <name evidence="2" type="ORF">SNOG_07491</name>
</gene>
<evidence type="ECO:0000313" key="3">
    <source>
        <dbReference type="Proteomes" id="UP000001055"/>
    </source>
</evidence>
<dbReference type="EMBL" id="CH445335">
    <property type="protein sequence ID" value="EAT84957.1"/>
    <property type="molecule type" value="Genomic_DNA"/>
</dbReference>
<name>Q0UL73_PHANO</name>
<evidence type="ECO:0000256" key="1">
    <source>
        <dbReference type="SAM" id="MobiDB-lite"/>
    </source>
</evidence>
<feature type="region of interest" description="Disordered" evidence="1">
    <location>
        <begin position="1"/>
        <end position="28"/>
    </location>
</feature>
<accession>Q0UL73</accession>
<dbReference type="RefSeq" id="XP_001797825.1">
    <property type="nucleotide sequence ID" value="XM_001797773.1"/>
</dbReference>
<dbReference type="Proteomes" id="UP000001055">
    <property type="component" value="Unassembled WGS sequence"/>
</dbReference>
<dbReference type="AlphaFoldDB" id="Q0UL73"/>
<reference evidence="3" key="1">
    <citation type="journal article" date="2007" name="Plant Cell">
        <title>Dothideomycete-plant interactions illuminated by genome sequencing and EST analysis of the wheat pathogen Stagonospora nodorum.</title>
        <authorList>
            <person name="Hane J.K."/>
            <person name="Lowe R.G."/>
            <person name="Solomon P.S."/>
            <person name="Tan K.C."/>
            <person name="Schoch C.L."/>
            <person name="Spatafora J.W."/>
            <person name="Crous P.W."/>
            <person name="Kodira C."/>
            <person name="Birren B.W."/>
            <person name="Galagan J.E."/>
            <person name="Torriani S.F."/>
            <person name="McDonald B.A."/>
            <person name="Oliver R.P."/>
        </authorList>
    </citation>
    <scope>NUCLEOTIDE SEQUENCE [LARGE SCALE GENOMIC DNA]</scope>
    <source>
        <strain evidence="3">SN15 / ATCC MYA-4574 / FGSC 10173</strain>
    </source>
</reference>
<organism evidence="2 3">
    <name type="scientific">Phaeosphaeria nodorum (strain SN15 / ATCC MYA-4574 / FGSC 10173)</name>
    <name type="common">Glume blotch fungus</name>
    <name type="synonym">Parastagonospora nodorum</name>
    <dbReference type="NCBI Taxonomy" id="321614"/>
    <lineage>
        <taxon>Eukaryota</taxon>
        <taxon>Fungi</taxon>
        <taxon>Dikarya</taxon>
        <taxon>Ascomycota</taxon>
        <taxon>Pezizomycotina</taxon>
        <taxon>Dothideomycetes</taxon>
        <taxon>Pleosporomycetidae</taxon>
        <taxon>Pleosporales</taxon>
        <taxon>Pleosporineae</taxon>
        <taxon>Phaeosphaeriaceae</taxon>
        <taxon>Parastagonospora</taxon>
    </lineage>
</organism>
<proteinExistence type="predicted"/>
<protein>
    <recommendedName>
        <fullName evidence="4">BTB domain-containing protein</fullName>
    </recommendedName>
</protein>
<evidence type="ECO:0008006" key="4">
    <source>
        <dbReference type="Google" id="ProtNLM"/>
    </source>
</evidence>
<dbReference type="InParanoid" id="Q0UL73"/>